<dbReference type="GeneID" id="8682898"/>
<dbReference type="GO" id="GO:0005829">
    <property type="term" value="C:cytosol"/>
    <property type="evidence" value="ECO:0007669"/>
    <property type="project" value="TreeGrafter"/>
</dbReference>
<evidence type="ECO:0000256" key="9">
    <source>
        <dbReference type="ARBA" id="ARBA00022917"/>
    </source>
</evidence>
<dbReference type="STRING" id="304371.MCP_0705"/>
<feature type="binding site" evidence="11">
    <location>
        <begin position="222"/>
        <end position="224"/>
    </location>
    <ligand>
        <name>ATP</name>
        <dbReference type="ChEBI" id="CHEBI:30616"/>
    </ligand>
</feature>
<name>D1YWF5_METPS</name>
<dbReference type="GO" id="GO:0003723">
    <property type="term" value="F:RNA binding"/>
    <property type="evidence" value="ECO:0007669"/>
    <property type="project" value="TreeGrafter"/>
</dbReference>
<evidence type="ECO:0000256" key="10">
    <source>
        <dbReference type="ARBA" id="ARBA00023146"/>
    </source>
</evidence>
<dbReference type="InterPro" id="IPR004365">
    <property type="entry name" value="NA-bd_OB_tRNA"/>
</dbReference>
<dbReference type="InterPro" id="IPR004523">
    <property type="entry name" value="Asp-tRNA_synthase_2"/>
</dbReference>
<dbReference type="GO" id="GO:0017101">
    <property type="term" value="C:aminoacyl-tRNA synthetase multienzyme complex"/>
    <property type="evidence" value="ECO:0007669"/>
    <property type="project" value="TreeGrafter"/>
</dbReference>
<keyword evidence="5 11" id="KW-0479">Metal-binding</keyword>
<dbReference type="HAMAP" id="MF_02075">
    <property type="entry name" value="Asp_tRNA_synth_type2"/>
    <property type="match status" value="1"/>
</dbReference>
<dbReference type="FunCoup" id="D1YWF5">
    <property type="interactions" value="248"/>
</dbReference>
<keyword evidence="4 11" id="KW-0436">Ligase</keyword>
<dbReference type="NCBIfam" id="NF003483">
    <property type="entry name" value="PRK05159.1"/>
    <property type="match status" value="1"/>
</dbReference>
<keyword evidence="9 11" id="KW-0648">Protein biosynthesis</keyword>
<reference evidence="13 14" key="1">
    <citation type="journal article" date="2007" name="Appl. Environ. Microbiol.">
        <title>Isolation of key methanogens for global methane emission from rice paddy fields: a novel isolate affiliated with the clone cluster rice cluster I.</title>
        <authorList>
            <person name="Sakai S."/>
            <person name="Imachi H."/>
            <person name="Sekiguchi Y."/>
            <person name="Ohashi A."/>
            <person name="Harada H."/>
            <person name="Kamagata Y."/>
        </authorList>
    </citation>
    <scope>NUCLEOTIDE SEQUENCE [LARGE SCALE GENOMIC DNA]</scope>
    <source>
        <strain evidence="14">DSM 17711 / JCM 13418 / NBRC 101707 / SANAE</strain>
    </source>
</reference>
<evidence type="ECO:0000256" key="1">
    <source>
        <dbReference type="ARBA" id="ARBA00004496"/>
    </source>
</evidence>
<feature type="binding site" evidence="11">
    <location>
        <position position="360"/>
    </location>
    <ligand>
        <name>L-aspartate</name>
        <dbReference type="ChEBI" id="CHEBI:29991"/>
    </ligand>
</feature>
<feature type="region of interest" description="Aspartate" evidence="11">
    <location>
        <begin position="192"/>
        <end position="195"/>
    </location>
</feature>
<dbReference type="Gene3D" id="2.40.50.140">
    <property type="entry name" value="Nucleic acid-binding proteins"/>
    <property type="match status" value="1"/>
</dbReference>
<dbReference type="GO" id="GO:0000287">
    <property type="term" value="F:magnesium ion binding"/>
    <property type="evidence" value="ECO:0007669"/>
    <property type="project" value="UniProtKB-UniRule"/>
</dbReference>
<feature type="binding site" evidence="11">
    <location>
        <begin position="214"/>
        <end position="216"/>
    </location>
    <ligand>
        <name>ATP</name>
        <dbReference type="ChEBI" id="CHEBI:30616"/>
    </ligand>
</feature>
<dbReference type="Gene3D" id="3.30.930.10">
    <property type="entry name" value="Bira Bifunctional Protein, Domain 2"/>
    <property type="match status" value="1"/>
</dbReference>
<gene>
    <name evidence="11 13" type="primary">aspS</name>
    <name evidence="13" type="ordered locus">MCP_0705</name>
</gene>
<keyword evidence="8 11" id="KW-0460">Magnesium</keyword>
<dbReference type="PATRIC" id="fig|304371.9.peg.729"/>
<dbReference type="SUPFAM" id="SSF55681">
    <property type="entry name" value="Class II aaRS and biotin synthetases"/>
    <property type="match status" value="1"/>
</dbReference>
<evidence type="ECO:0000313" key="14">
    <source>
        <dbReference type="Proteomes" id="UP000001882"/>
    </source>
</evidence>
<feature type="domain" description="Aminoacyl-transfer RNA synthetases class-II family profile" evidence="12">
    <location>
        <begin position="137"/>
        <end position="434"/>
    </location>
</feature>
<comment type="similarity">
    <text evidence="2 11">Belongs to the class-II aminoacyl-tRNA synthetase family. Type 2 subfamily.</text>
</comment>
<dbReference type="SUPFAM" id="SSF50249">
    <property type="entry name" value="Nucleic acid-binding proteins"/>
    <property type="match status" value="1"/>
</dbReference>
<dbReference type="NCBIfam" id="TIGR00458">
    <property type="entry name" value="aspS_nondisc"/>
    <property type="match status" value="1"/>
</dbReference>
<feature type="binding site" evidence="11">
    <location>
        <position position="360"/>
    </location>
    <ligand>
        <name>Mg(2+)</name>
        <dbReference type="ChEBI" id="CHEBI:18420"/>
        <label>2</label>
    </ligand>
</feature>
<keyword evidence="10 11" id="KW-0030">Aminoacyl-tRNA synthetase</keyword>
<dbReference type="PRINTS" id="PR01042">
    <property type="entry name" value="TRNASYNTHASP"/>
</dbReference>
<evidence type="ECO:0000256" key="5">
    <source>
        <dbReference type="ARBA" id="ARBA00022723"/>
    </source>
</evidence>
<reference evidence="14" key="3">
    <citation type="journal article" date="2011" name="PLoS ONE">
        <title>Genome sequence of a mesophilic hydrogenotrophic methanogen Methanocella paludicola, the first cultivated representative of the order Methanocellales.</title>
        <authorList>
            <person name="Sakai S."/>
            <person name="Takaki Y."/>
            <person name="Shimamura S."/>
            <person name="Sekine M."/>
            <person name="Tajima T."/>
            <person name="Kosugi H."/>
            <person name="Ichikawa N."/>
            <person name="Tasumi E."/>
            <person name="Hiraki A.T."/>
            <person name="Shimizu A."/>
            <person name="Kato Y."/>
            <person name="Nishiko R."/>
            <person name="Mori K."/>
            <person name="Fujita N."/>
            <person name="Imachi H."/>
            <person name="Takai K."/>
        </authorList>
    </citation>
    <scope>NUCLEOTIDE SEQUENCE [LARGE SCALE GENOMIC DNA]</scope>
    <source>
        <strain evidence="14">DSM 17711 / JCM 13418 / NBRC 101707 / SANAE</strain>
    </source>
</reference>
<feature type="site" description="Important for tRNA non-discrimination" evidence="11">
    <location>
        <position position="85"/>
    </location>
</feature>
<dbReference type="GO" id="GO:0050560">
    <property type="term" value="F:aspartate-tRNA(Asn) ligase activity"/>
    <property type="evidence" value="ECO:0007669"/>
    <property type="project" value="UniProtKB-EC"/>
</dbReference>
<evidence type="ECO:0000313" key="13">
    <source>
        <dbReference type="EMBL" id="BAI60777.1"/>
    </source>
</evidence>
<comment type="subcellular location">
    <subcellularLocation>
        <location evidence="1 11">Cytoplasm</location>
    </subcellularLocation>
</comment>
<evidence type="ECO:0000256" key="4">
    <source>
        <dbReference type="ARBA" id="ARBA00022598"/>
    </source>
</evidence>
<dbReference type="eggNOG" id="arCOG00406">
    <property type="taxonomic scope" value="Archaea"/>
</dbReference>
<dbReference type="FunFam" id="2.40.50.140:FF:000324">
    <property type="entry name" value="Aspartate--tRNA(Asp/Asn) ligase"/>
    <property type="match status" value="1"/>
</dbReference>
<dbReference type="GO" id="GO:0005524">
    <property type="term" value="F:ATP binding"/>
    <property type="evidence" value="ECO:0007669"/>
    <property type="project" value="UniProtKB-UniRule"/>
</dbReference>
<evidence type="ECO:0000259" key="12">
    <source>
        <dbReference type="PROSITE" id="PS50862"/>
    </source>
</evidence>
<proteinExistence type="inferred from homology"/>
<dbReference type="AlphaFoldDB" id="D1YWF5"/>
<dbReference type="GO" id="GO:0006422">
    <property type="term" value="P:aspartyl-tRNA aminoacylation"/>
    <property type="evidence" value="ECO:0007669"/>
    <property type="project" value="UniProtKB-UniRule"/>
</dbReference>
<dbReference type="CDD" id="cd00776">
    <property type="entry name" value="AsxRS_core"/>
    <property type="match status" value="1"/>
</dbReference>
<dbReference type="InterPro" id="IPR012340">
    <property type="entry name" value="NA-bd_OB-fold"/>
</dbReference>
<dbReference type="PROSITE" id="PS50862">
    <property type="entry name" value="AA_TRNA_LIGASE_II"/>
    <property type="match status" value="1"/>
</dbReference>
<evidence type="ECO:0000256" key="3">
    <source>
        <dbReference type="ARBA" id="ARBA00022490"/>
    </source>
</evidence>
<keyword evidence="7 11" id="KW-0067">ATP-binding</keyword>
<keyword evidence="14" id="KW-1185">Reference proteome</keyword>
<dbReference type="EC" id="6.1.1.23" evidence="11"/>
<feature type="binding site" evidence="11">
    <location>
        <position position="357"/>
    </location>
    <ligand>
        <name>Mg(2+)</name>
        <dbReference type="ChEBI" id="CHEBI:18420"/>
        <label>2</label>
    </ligand>
</feature>
<dbReference type="RefSeq" id="WP_012899457.1">
    <property type="nucleotide sequence ID" value="NC_013665.1"/>
</dbReference>
<dbReference type="InterPro" id="IPR002312">
    <property type="entry name" value="Asp/Asn-tRNA-synth_IIb"/>
</dbReference>
<dbReference type="EMBL" id="AP011532">
    <property type="protein sequence ID" value="BAI60777.1"/>
    <property type="molecule type" value="Genomic_DNA"/>
</dbReference>
<dbReference type="PANTHER" id="PTHR43450:SF1">
    <property type="entry name" value="ASPARTATE--TRNA LIGASE, CYTOPLASMIC"/>
    <property type="match status" value="1"/>
</dbReference>
<feature type="binding site" evidence="11">
    <location>
        <position position="357"/>
    </location>
    <ligand>
        <name>ATP</name>
        <dbReference type="ChEBI" id="CHEBI:30616"/>
    </ligand>
</feature>
<dbReference type="InterPro" id="IPR004364">
    <property type="entry name" value="Aa-tRNA-synt_II"/>
</dbReference>
<protein>
    <recommendedName>
        <fullName evidence="11">Aspartate--tRNA(Asp/Asn) ligase</fullName>
        <ecNumber evidence="11">6.1.1.23</ecNumber>
    </recommendedName>
    <alternativeName>
        <fullName evidence="11">Aspartyl-tRNA synthetase</fullName>
        <shortName evidence="11">AspRS</shortName>
    </alternativeName>
    <alternativeName>
        <fullName evidence="11">Non-discriminating aspartyl-tRNA synthetase</fullName>
        <shortName evidence="11">ND-AspRS</shortName>
    </alternativeName>
</protein>
<feature type="binding site" evidence="11">
    <location>
        <position position="170"/>
    </location>
    <ligand>
        <name>L-aspartate</name>
        <dbReference type="ChEBI" id="CHEBI:29991"/>
    </ligand>
</feature>
<dbReference type="Proteomes" id="UP000001882">
    <property type="component" value="Chromosome"/>
</dbReference>
<dbReference type="OrthoDB" id="5908at2157"/>
<evidence type="ECO:0000256" key="2">
    <source>
        <dbReference type="ARBA" id="ARBA00005312"/>
    </source>
</evidence>
<keyword evidence="3 11" id="KW-0963">Cytoplasm</keyword>
<evidence type="ECO:0000256" key="8">
    <source>
        <dbReference type="ARBA" id="ARBA00022842"/>
    </source>
</evidence>
<feature type="binding site" evidence="11">
    <location>
        <begin position="405"/>
        <end position="408"/>
    </location>
    <ligand>
        <name>ATP</name>
        <dbReference type="ChEBI" id="CHEBI:30616"/>
    </ligand>
</feature>
<comment type="cofactor">
    <cofactor evidence="11">
        <name>Mg(2+)</name>
        <dbReference type="ChEBI" id="CHEBI:18420"/>
    </cofactor>
    <text evidence="11">Binds 3 Mg(2+) cations per subunit. The strongest magnesium site (Mg1) is bound to the beta- and gamma-phosphates of ATP and four water molecules complete its coordination sphere.</text>
</comment>
<dbReference type="InterPro" id="IPR045864">
    <property type="entry name" value="aa-tRNA-synth_II/BPL/LPL"/>
</dbReference>
<dbReference type="KEGG" id="mpd:MCP_0705"/>
<reference evidence="13 14" key="2">
    <citation type="journal article" date="2008" name="Int. J. Syst. Evol. Microbiol.">
        <title>Methanocella paludicola gen. nov., sp. nov., a methane-producing archaeon, the first isolate of the lineage 'Rice Cluster I', and proposal of the new archaeal order Methanocellales ord. nov.</title>
        <authorList>
            <person name="Sakai S."/>
            <person name="Imachi H."/>
            <person name="Hanada S."/>
            <person name="Ohashi A."/>
            <person name="Harada H."/>
            <person name="Kamagata Y."/>
        </authorList>
    </citation>
    <scope>NUCLEOTIDE SEQUENCE [LARGE SCALE GENOMIC DNA]</scope>
    <source>
        <strain evidence="14">DSM 17711 / JCM 13418 / NBRC 101707 / SANAE</strain>
    </source>
</reference>
<comment type="subunit">
    <text evidence="11">Homodimer.</text>
</comment>
<evidence type="ECO:0000256" key="11">
    <source>
        <dbReference type="HAMAP-Rule" id="MF_02075"/>
    </source>
</evidence>
<dbReference type="PANTHER" id="PTHR43450">
    <property type="entry name" value="ASPARTYL-TRNA SYNTHETASE"/>
    <property type="match status" value="1"/>
</dbReference>
<comment type="catalytic activity">
    <reaction evidence="11">
        <text>tRNA(Asx) + L-aspartate + ATP = L-aspartyl-tRNA(Asx) + AMP + diphosphate</text>
        <dbReference type="Rhea" id="RHEA:18349"/>
        <dbReference type="Rhea" id="RHEA-COMP:9710"/>
        <dbReference type="Rhea" id="RHEA-COMP:9711"/>
        <dbReference type="ChEBI" id="CHEBI:29991"/>
        <dbReference type="ChEBI" id="CHEBI:30616"/>
        <dbReference type="ChEBI" id="CHEBI:33019"/>
        <dbReference type="ChEBI" id="CHEBI:78442"/>
        <dbReference type="ChEBI" id="CHEBI:78516"/>
        <dbReference type="ChEBI" id="CHEBI:456215"/>
        <dbReference type="EC" id="6.1.1.23"/>
    </reaction>
</comment>
<dbReference type="Pfam" id="PF00152">
    <property type="entry name" value="tRNA-synt_2"/>
    <property type="match status" value="1"/>
</dbReference>
<feature type="binding site" evidence="11">
    <location>
        <position position="357"/>
    </location>
    <ligand>
        <name>Mg(2+)</name>
        <dbReference type="ChEBI" id="CHEBI:18420"/>
        <label>3</label>
    </ligand>
</feature>
<dbReference type="InParanoid" id="D1YWF5"/>
<feature type="binding site" evidence="11">
    <location>
        <position position="364"/>
    </location>
    <ligand>
        <name>L-aspartate</name>
        <dbReference type="ChEBI" id="CHEBI:29991"/>
    </ligand>
</feature>
<feature type="binding site" evidence="11">
    <location>
        <position position="214"/>
    </location>
    <ligand>
        <name>L-aspartate</name>
        <dbReference type="ChEBI" id="CHEBI:29991"/>
    </ligand>
</feature>
<comment type="function">
    <text evidence="11">Aspartyl-tRNA synthetase with relaxed tRNA specificity since it is able to aspartylate not only its cognate tRNA(Asp) but also tRNA(Asn). Reaction proceeds in two steps: L-aspartate is first activated by ATP to form Asp-AMP and then transferred to the acceptor end of tRNA(Asp/Asn).</text>
</comment>
<comment type="caution">
    <text evidence="11">Lacks conserved residue(s) required for the propagation of feature annotation.</text>
</comment>
<accession>D1YWF5</accession>
<dbReference type="InterPro" id="IPR006195">
    <property type="entry name" value="aa-tRNA-synth_II"/>
</dbReference>
<dbReference type="Pfam" id="PF01336">
    <property type="entry name" value="tRNA_anti-codon"/>
    <property type="match status" value="1"/>
</dbReference>
<keyword evidence="6 11" id="KW-0547">Nucleotide-binding</keyword>
<dbReference type="GO" id="GO:0004815">
    <property type="term" value="F:aspartate-tRNA ligase activity"/>
    <property type="evidence" value="ECO:0007669"/>
    <property type="project" value="UniProtKB-UniRule"/>
</dbReference>
<evidence type="ECO:0000256" key="6">
    <source>
        <dbReference type="ARBA" id="ARBA00022741"/>
    </source>
</evidence>
<dbReference type="CDD" id="cd04316">
    <property type="entry name" value="ND_PkAspRS_like_N"/>
    <property type="match status" value="1"/>
</dbReference>
<organism evidence="13 14">
    <name type="scientific">Methanocella paludicola (strain DSM 17711 / JCM 13418 / NBRC 101707 / SANAE)</name>
    <dbReference type="NCBI Taxonomy" id="304371"/>
    <lineage>
        <taxon>Archaea</taxon>
        <taxon>Methanobacteriati</taxon>
        <taxon>Methanobacteriota</taxon>
        <taxon>Stenosarchaea group</taxon>
        <taxon>Methanomicrobia</taxon>
        <taxon>Methanocellales</taxon>
        <taxon>Methanocellaceae</taxon>
        <taxon>Methanocella</taxon>
    </lineage>
</organism>
<sequence>MQRTHYSRDITPAMNGSTVTVNGWVHEIRDFGGLAFLILRDREGLVQVTMPKKKVSKEIVDTVKGLSRESVVSVTGDVKAMEKAPNGYELIPTALEVLSRADAPLPLDPTGKVPAELDTRLDSRFMDLRSPEVTAVFYVRANMIKAIRDYLSSQGCLEIASPKIVATATEGGTELFPISYFEREAFLNQSPQLYKQMMMAGGMDRVYEIGPIFRAEEHATRKHLNEATSIDVELSFATDEDAMRLLENTIAYAYAYVKEHCQAQLKVLNVDLQVPKTPFRRLCYRDAIEIAKKDPECADIEYGDDLSTQAEHAVGQAIGEHYFIVNWPTNIRAFYTQPCENDPSICKAFDLMHPRMELSSGAQREYRYAELVKKMEEKGLSPESFKFYLDSFRYGMPPHAGWGLGAERLLQTMLNLNNIREAVLFPRDRVRLTP</sequence>
<evidence type="ECO:0000256" key="7">
    <source>
        <dbReference type="ARBA" id="ARBA00022840"/>
    </source>
</evidence>
<dbReference type="FunFam" id="3.30.930.10:FF:000038">
    <property type="entry name" value="Aspartate--tRNA ligase"/>
    <property type="match status" value="1"/>
</dbReference>